<organism evidence="3">
    <name type="scientific">Rodentolepis nana</name>
    <name type="common">Dwarf tapeworm</name>
    <name type="synonym">Hymenolepis nana</name>
    <dbReference type="NCBI Taxonomy" id="102285"/>
    <lineage>
        <taxon>Eukaryota</taxon>
        <taxon>Metazoa</taxon>
        <taxon>Spiralia</taxon>
        <taxon>Lophotrochozoa</taxon>
        <taxon>Platyhelminthes</taxon>
        <taxon>Cestoda</taxon>
        <taxon>Eucestoda</taxon>
        <taxon>Cyclophyllidea</taxon>
        <taxon>Hymenolepididae</taxon>
        <taxon>Rodentolepis</taxon>
    </lineage>
</organism>
<evidence type="ECO:0000313" key="2">
    <source>
        <dbReference type="Proteomes" id="UP000278807"/>
    </source>
</evidence>
<proteinExistence type="predicted"/>
<dbReference type="Proteomes" id="UP000278807">
    <property type="component" value="Unassembled WGS sequence"/>
</dbReference>
<name>A0A0R3U013_RODNA</name>
<dbReference type="WBParaSite" id="HNAJ_0001346201-mRNA-1">
    <property type="protein sequence ID" value="HNAJ_0001346201-mRNA-1"/>
    <property type="gene ID" value="HNAJ_0001346201"/>
</dbReference>
<accession>A0A0R3U013</accession>
<sequence>MAHRRQMKVRAVGLEKVSIIRSRNDFPFGRSQSTTLRYIYIQRAATSYAKDPTHI</sequence>
<dbReference type="AlphaFoldDB" id="A0A0R3U013"/>
<evidence type="ECO:0000313" key="1">
    <source>
        <dbReference type="EMBL" id="VDO15931.1"/>
    </source>
</evidence>
<keyword evidence="2" id="KW-1185">Reference proteome</keyword>
<reference evidence="1 2" key="2">
    <citation type="submission" date="2018-11" db="EMBL/GenBank/DDBJ databases">
        <authorList>
            <consortium name="Pathogen Informatics"/>
        </authorList>
    </citation>
    <scope>NUCLEOTIDE SEQUENCE [LARGE SCALE GENOMIC DNA]</scope>
</reference>
<reference evidence="3" key="1">
    <citation type="submission" date="2017-02" db="UniProtKB">
        <authorList>
            <consortium name="WormBaseParasite"/>
        </authorList>
    </citation>
    <scope>IDENTIFICATION</scope>
</reference>
<evidence type="ECO:0000313" key="3">
    <source>
        <dbReference type="WBParaSite" id="HNAJ_0001346201-mRNA-1"/>
    </source>
</evidence>
<gene>
    <name evidence="1" type="ORF">HNAJ_LOCUS13436</name>
</gene>
<dbReference type="EMBL" id="UZAE01015432">
    <property type="protein sequence ID" value="VDO15931.1"/>
    <property type="molecule type" value="Genomic_DNA"/>
</dbReference>
<protein>
    <submittedName>
        <fullName evidence="1 3">Uncharacterized protein</fullName>
    </submittedName>
</protein>